<evidence type="ECO:0000256" key="4">
    <source>
        <dbReference type="PROSITE-ProRule" id="PRU00134"/>
    </source>
</evidence>
<dbReference type="PROSITE" id="PS01360">
    <property type="entry name" value="ZF_MYND_1"/>
    <property type="match status" value="1"/>
</dbReference>
<proteinExistence type="predicted"/>
<dbReference type="PANTHER" id="PTHR12197">
    <property type="entry name" value="HISTONE-LYSINE N-METHYLTRANSFERASE SMYD"/>
    <property type="match status" value="1"/>
</dbReference>
<feature type="domain" description="SET" evidence="6">
    <location>
        <begin position="197"/>
        <end position="297"/>
    </location>
</feature>
<evidence type="ECO:0000313" key="9">
    <source>
        <dbReference type="Proteomes" id="UP001213623"/>
    </source>
</evidence>
<feature type="compositionally biased region" description="Basic and acidic residues" evidence="5">
    <location>
        <begin position="8"/>
        <end position="17"/>
    </location>
</feature>
<evidence type="ECO:0000256" key="2">
    <source>
        <dbReference type="ARBA" id="ARBA00022771"/>
    </source>
</evidence>
<dbReference type="AlphaFoldDB" id="A0AAF0EL47"/>
<evidence type="ECO:0000259" key="7">
    <source>
        <dbReference type="PROSITE" id="PS50865"/>
    </source>
</evidence>
<dbReference type="EMBL" id="CP119897">
    <property type="protein sequence ID" value="WFD28422.1"/>
    <property type="molecule type" value="Genomic_DNA"/>
</dbReference>
<protein>
    <submittedName>
        <fullName evidence="8">Uncharacterized protein</fullName>
    </submittedName>
</protein>
<gene>
    <name evidence="8" type="ORF">MNAN1_003433</name>
</gene>
<dbReference type="Proteomes" id="UP001213623">
    <property type="component" value="Chromosome 6"/>
</dbReference>
<evidence type="ECO:0000256" key="5">
    <source>
        <dbReference type="SAM" id="MobiDB-lite"/>
    </source>
</evidence>
<dbReference type="InterPro" id="IPR046341">
    <property type="entry name" value="SET_dom_sf"/>
</dbReference>
<keyword evidence="1" id="KW-0479">Metal-binding</keyword>
<reference evidence="8" key="1">
    <citation type="submission" date="2023-03" db="EMBL/GenBank/DDBJ databases">
        <title>Mating type loci evolution in Malassezia.</title>
        <authorList>
            <person name="Coelho M.A."/>
        </authorList>
    </citation>
    <scope>NUCLEOTIDE SEQUENCE</scope>
    <source>
        <strain evidence="8">CBS 9557</strain>
    </source>
</reference>
<dbReference type="InterPro" id="IPR002893">
    <property type="entry name" value="Znf_MYND"/>
</dbReference>
<dbReference type="InterPro" id="IPR050869">
    <property type="entry name" value="H3K4_H4K5_MeTrfase"/>
</dbReference>
<keyword evidence="3" id="KW-0862">Zinc</keyword>
<evidence type="ECO:0000256" key="3">
    <source>
        <dbReference type="ARBA" id="ARBA00022833"/>
    </source>
</evidence>
<organism evidence="8 9">
    <name type="scientific">Malassezia nana</name>
    <dbReference type="NCBI Taxonomy" id="180528"/>
    <lineage>
        <taxon>Eukaryota</taxon>
        <taxon>Fungi</taxon>
        <taxon>Dikarya</taxon>
        <taxon>Basidiomycota</taxon>
        <taxon>Ustilaginomycotina</taxon>
        <taxon>Malasseziomycetes</taxon>
        <taxon>Malasseziales</taxon>
        <taxon>Malasseziaceae</taxon>
        <taxon>Malassezia</taxon>
    </lineage>
</organism>
<dbReference type="GO" id="GO:0008270">
    <property type="term" value="F:zinc ion binding"/>
    <property type="evidence" value="ECO:0007669"/>
    <property type="project" value="UniProtKB-KW"/>
</dbReference>
<dbReference type="SUPFAM" id="SSF82199">
    <property type="entry name" value="SET domain"/>
    <property type="match status" value="1"/>
</dbReference>
<accession>A0AAF0EL47</accession>
<sequence>MAFQAQKARRDARERASASRAAPARTDEVPAEPVYALGGTPLELEATASQGRGLRLATGSGGVTAGTTLLCVEDTVSVLYTTQLGVRCHYCFAQSDSGLLRCSQCRFARYCNATCQAAGWKQARHRDECGALQRWYASAGPGTLPDLAQDPGPTVRALAQLLWRRRRQGPTWWAPFAAMQSHRQAMATVEKGDIAQQAVRLAKFLGSESDLRALGIDSAKALLELVCQWHTNAFTLTDAQLDPIGVSLDPTVALLNHSCVPNAVVVWPSTPQQRPCPMEVVALRALDEGERVCISYVDLAAPRDVRQQILRERYHFTCDCPLCSRGSWADPRTARWCSRPGCKGWVGPATQGRGPRCYRCHECEVDTAAKEAVVAEALELVPHIHRGMHTTLDDKLVARLRAVLPRLTDIAPPSHYAMWTLVYAAHVLAIERHDWDEAIQLTMLLCAGMQARGARDESSQLFPPGHPQRAVLLATLGRLWLQAPPRPTPSPLLARAVPWPSSPMARAQLARTVLEQALAEAQIGFGARTQGGWVAQNVRESLYNWAQGSSALA</sequence>
<evidence type="ECO:0000313" key="8">
    <source>
        <dbReference type="EMBL" id="WFD28422.1"/>
    </source>
</evidence>
<dbReference type="Pfam" id="PF01753">
    <property type="entry name" value="zf-MYND"/>
    <property type="match status" value="1"/>
</dbReference>
<dbReference type="Gene3D" id="6.10.140.2220">
    <property type="match status" value="1"/>
</dbReference>
<evidence type="ECO:0000259" key="6">
    <source>
        <dbReference type="PROSITE" id="PS50280"/>
    </source>
</evidence>
<dbReference type="PANTHER" id="PTHR12197:SF251">
    <property type="entry name" value="EG:BACR7C10.4 PROTEIN"/>
    <property type="match status" value="1"/>
</dbReference>
<dbReference type="GO" id="GO:0005634">
    <property type="term" value="C:nucleus"/>
    <property type="evidence" value="ECO:0007669"/>
    <property type="project" value="TreeGrafter"/>
</dbReference>
<dbReference type="Gene3D" id="2.170.270.10">
    <property type="entry name" value="SET domain"/>
    <property type="match status" value="1"/>
</dbReference>
<keyword evidence="9" id="KW-1185">Reference proteome</keyword>
<feature type="domain" description="MYND-type" evidence="7">
    <location>
        <begin position="88"/>
        <end position="129"/>
    </location>
</feature>
<name>A0AAF0EL47_9BASI</name>
<dbReference type="PROSITE" id="PS50865">
    <property type="entry name" value="ZF_MYND_2"/>
    <property type="match status" value="1"/>
</dbReference>
<dbReference type="Gene3D" id="1.10.220.160">
    <property type="match status" value="1"/>
</dbReference>
<evidence type="ECO:0000256" key="1">
    <source>
        <dbReference type="ARBA" id="ARBA00022723"/>
    </source>
</evidence>
<feature type="region of interest" description="Disordered" evidence="5">
    <location>
        <begin position="1"/>
        <end position="32"/>
    </location>
</feature>
<keyword evidence="2 4" id="KW-0863">Zinc-finger</keyword>
<dbReference type="PROSITE" id="PS50280">
    <property type="entry name" value="SET"/>
    <property type="match status" value="1"/>
</dbReference>
<dbReference type="InterPro" id="IPR001214">
    <property type="entry name" value="SET_dom"/>
</dbReference>